<feature type="compositionally biased region" description="Basic and acidic residues" evidence="1">
    <location>
        <begin position="41"/>
        <end position="51"/>
    </location>
</feature>
<feature type="compositionally biased region" description="Polar residues" evidence="1">
    <location>
        <begin position="93"/>
        <end position="105"/>
    </location>
</feature>
<feature type="compositionally biased region" description="Polar residues" evidence="1">
    <location>
        <begin position="30"/>
        <end position="40"/>
    </location>
</feature>
<dbReference type="Proteomes" id="UP000196368">
    <property type="component" value="Unassembled WGS sequence"/>
</dbReference>
<evidence type="ECO:0000256" key="1">
    <source>
        <dbReference type="SAM" id="MobiDB-lite"/>
    </source>
</evidence>
<accession>A0A1Y4DN97</accession>
<proteinExistence type="predicted"/>
<evidence type="ECO:0000313" key="4">
    <source>
        <dbReference type="Proteomes" id="UP000196368"/>
    </source>
</evidence>
<evidence type="ECO:0008006" key="5">
    <source>
        <dbReference type="Google" id="ProtNLM"/>
    </source>
</evidence>
<keyword evidence="2" id="KW-0732">Signal</keyword>
<evidence type="ECO:0000313" key="3">
    <source>
        <dbReference type="EMBL" id="OUO56871.1"/>
    </source>
</evidence>
<feature type="region of interest" description="Disordered" evidence="1">
    <location>
        <begin position="79"/>
        <end position="114"/>
    </location>
</feature>
<sequence length="114" mass="12232">MKKNIFFLAAVAVLAAACAGNPPAWWNPGNAYSSGTAAESSRSETSGRVEMRTPAQQEVYIPQEVDIAPLPDESYEEMILTPLQDEETENDSGESSAQSAPTETTFLPPPSVLE</sequence>
<dbReference type="PROSITE" id="PS51257">
    <property type="entry name" value="PROKAR_LIPOPROTEIN"/>
    <property type="match status" value="1"/>
</dbReference>
<dbReference type="RefSeq" id="WP_087287888.1">
    <property type="nucleotide sequence ID" value="NZ_NFJD01000002.1"/>
</dbReference>
<keyword evidence="4" id="KW-1185">Reference proteome</keyword>
<evidence type="ECO:0000256" key="2">
    <source>
        <dbReference type="SAM" id="SignalP"/>
    </source>
</evidence>
<dbReference type="EMBL" id="NFJD01000002">
    <property type="protein sequence ID" value="OUO56871.1"/>
    <property type="molecule type" value="Genomic_DNA"/>
</dbReference>
<feature type="region of interest" description="Disordered" evidence="1">
    <location>
        <begin position="26"/>
        <end position="55"/>
    </location>
</feature>
<dbReference type="AlphaFoldDB" id="A0A1Y4DN97"/>
<comment type="caution">
    <text evidence="3">The sequence shown here is derived from an EMBL/GenBank/DDBJ whole genome shotgun (WGS) entry which is preliminary data.</text>
</comment>
<gene>
    <name evidence="3" type="ORF">B5F75_03225</name>
</gene>
<name>A0A1Y4DN97_9BACT</name>
<feature type="chain" id="PRO_5013277484" description="Secreted protein" evidence="2">
    <location>
        <begin position="27"/>
        <end position="114"/>
    </location>
</feature>
<feature type="signal peptide" evidence="2">
    <location>
        <begin position="1"/>
        <end position="26"/>
    </location>
</feature>
<organism evidence="3 4">
    <name type="scientific">Candidatus Avelusimicrobium gallicola</name>
    <dbReference type="NCBI Taxonomy" id="2562704"/>
    <lineage>
        <taxon>Bacteria</taxon>
        <taxon>Pseudomonadati</taxon>
        <taxon>Elusimicrobiota</taxon>
        <taxon>Elusimicrobia</taxon>
        <taxon>Elusimicrobiales</taxon>
        <taxon>Elusimicrobiaceae</taxon>
        <taxon>Candidatus Avelusimicrobium</taxon>
    </lineage>
</organism>
<protein>
    <recommendedName>
        <fullName evidence="5">Secreted protein</fullName>
    </recommendedName>
</protein>
<reference evidence="4" key="1">
    <citation type="submission" date="2017-04" db="EMBL/GenBank/DDBJ databases">
        <title>Function of individual gut microbiota members based on whole genome sequencing of pure cultures obtained from chicken caecum.</title>
        <authorList>
            <person name="Medvecky M."/>
            <person name="Cejkova D."/>
            <person name="Polansky O."/>
            <person name="Karasova D."/>
            <person name="Kubasova T."/>
            <person name="Cizek A."/>
            <person name="Rychlik I."/>
        </authorList>
    </citation>
    <scope>NUCLEOTIDE SEQUENCE [LARGE SCALE GENOMIC DNA]</scope>
    <source>
        <strain evidence="4">An273</strain>
    </source>
</reference>